<keyword evidence="1" id="KW-0645">Protease</keyword>
<gene>
    <name evidence="7" type="ORF">PVAND_006323</name>
</gene>
<dbReference type="InterPro" id="IPR009003">
    <property type="entry name" value="Peptidase_S1_PA"/>
</dbReference>
<keyword evidence="3" id="KW-0720">Serine protease</keyword>
<dbReference type="Proteomes" id="UP001107558">
    <property type="component" value="Chromosome 2"/>
</dbReference>
<dbReference type="OrthoDB" id="7729212at2759"/>
<evidence type="ECO:0000256" key="1">
    <source>
        <dbReference type="ARBA" id="ARBA00022670"/>
    </source>
</evidence>
<evidence type="ECO:0000313" key="8">
    <source>
        <dbReference type="Proteomes" id="UP001107558"/>
    </source>
</evidence>
<proteinExistence type="inferred from homology"/>
<dbReference type="InterPro" id="IPR050430">
    <property type="entry name" value="Peptidase_S1"/>
</dbReference>
<organism evidence="7 8">
    <name type="scientific">Polypedilum vanderplanki</name>
    <name type="common">Sleeping chironomid midge</name>
    <dbReference type="NCBI Taxonomy" id="319348"/>
    <lineage>
        <taxon>Eukaryota</taxon>
        <taxon>Metazoa</taxon>
        <taxon>Ecdysozoa</taxon>
        <taxon>Arthropoda</taxon>
        <taxon>Hexapoda</taxon>
        <taxon>Insecta</taxon>
        <taxon>Pterygota</taxon>
        <taxon>Neoptera</taxon>
        <taxon>Endopterygota</taxon>
        <taxon>Diptera</taxon>
        <taxon>Nematocera</taxon>
        <taxon>Chironomoidea</taxon>
        <taxon>Chironomidae</taxon>
        <taxon>Chironominae</taxon>
        <taxon>Polypedilum</taxon>
        <taxon>Polypedilum</taxon>
    </lineage>
</organism>
<evidence type="ECO:0000256" key="2">
    <source>
        <dbReference type="ARBA" id="ARBA00022801"/>
    </source>
</evidence>
<feature type="domain" description="Peptidase S1" evidence="6">
    <location>
        <begin position="13"/>
        <end position="236"/>
    </location>
</feature>
<protein>
    <recommendedName>
        <fullName evidence="6">Peptidase S1 domain-containing protein</fullName>
    </recommendedName>
</protein>
<evidence type="ECO:0000256" key="3">
    <source>
        <dbReference type="ARBA" id="ARBA00022825"/>
    </source>
</evidence>
<keyword evidence="4" id="KW-1015">Disulfide bond</keyword>
<dbReference type="GO" id="GO:0006508">
    <property type="term" value="P:proteolysis"/>
    <property type="evidence" value="ECO:0007669"/>
    <property type="project" value="UniProtKB-KW"/>
</dbReference>
<dbReference type="SMART" id="SM00020">
    <property type="entry name" value="Tryp_SPc"/>
    <property type="match status" value="1"/>
</dbReference>
<evidence type="ECO:0000256" key="5">
    <source>
        <dbReference type="ARBA" id="ARBA00024195"/>
    </source>
</evidence>
<dbReference type="AlphaFoldDB" id="A0A9J6C2T8"/>
<comment type="similarity">
    <text evidence="5">Belongs to the peptidase S1 family. CLIP subfamily.</text>
</comment>
<dbReference type="PANTHER" id="PTHR24276">
    <property type="entry name" value="POLYSERASE-RELATED"/>
    <property type="match status" value="1"/>
</dbReference>
<evidence type="ECO:0000259" key="6">
    <source>
        <dbReference type="PROSITE" id="PS50240"/>
    </source>
</evidence>
<name>A0A9J6C2T8_POLVA</name>
<dbReference type="InterPro" id="IPR001314">
    <property type="entry name" value="Peptidase_S1A"/>
</dbReference>
<dbReference type="Gene3D" id="2.40.10.10">
    <property type="entry name" value="Trypsin-like serine proteases"/>
    <property type="match status" value="1"/>
</dbReference>
<keyword evidence="8" id="KW-1185">Reference proteome</keyword>
<reference evidence="7" key="1">
    <citation type="submission" date="2021-03" db="EMBL/GenBank/DDBJ databases">
        <title>Chromosome level genome of the anhydrobiotic midge Polypedilum vanderplanki.</title>
        <authorList>
            <person name="Yoshida Y."/>
            <person name="Kikawada T."/>
            <person name="Gusev O."/>
        </authorList>
    </citation>
    <scope>NUCLEOTIDE SEQUENCE</scope>
    <source>
        <strain evidence="7">NIAS01</strain>
        <tissue evidence="7">Whole body or cell culture</tissue>
    </source>
</reference>
<comment type="caution">
    <text evidence="7">The sequence shown here is derived from an EMBL/GenBank/DDBJ whole genome shotgun (WGS) entry which is preliminary data.</text>
</comment>
<dbReference type="InterPro" id="IPR043504">
    <property type="entry name" value="Peptidase_S1_PA_chymotrypsin"/>
</dbReference>
<evidence type="ECO:0000256" key="4">
    <source>
        <dbReference type="ARBA" id="ARBA00023157"/>
    </source>
</evidence>
<keyword evidence="2" id="KW-0378">Hydrolase</keyword>
<dbReference type="EMBL" id="JADBJN010000002">
    <property type="protein sequence ID" value="KAG5676492.1"/>
    <property type="molecule type" value="Genomic_DNA"/>
</dbReference>
<dbReference type="PRINTS" id="PR00722">
    <property type="entry name" value="CHYMOTRYPSIN"/>
</dbReference>
<dbReference type="InterPro" id="IPR001254">
    <property type="entry name" value="Trypsin_dom"/>
</dbReference>
<dbReference type="PROSITE" id="PS50240">
    <property type="entry name" value="TRYPSIN_DOM"/>
    <property type="match status" value="1"/>
</dbReference>
<sequence length="271" mass="30367">MILLVNSRGGQSMINGVPSKQKPFMASIRHRNFDDPFGSGHICGGTIITHNLVLTAASCVEITVADLLIIVGTNLRYNQSMSFNVDAREIFIHPNYTANDRSHNIALIETFTMPSNALNIQPIALSQNSPIVGDECEIFGFGQARSLTAPSQMLVGKIEIYDISACHHENRESMICSNSNTSPCNGDEGGPVVCNHHVSGIIDYFDFNHCRIDVEIRRTTYMNVADYRNWIEEHMRRIGLNDNNENKSVRINLTKVAQFWIIIIILIENLF</sequence>
<accession>A0A9J6C2T8</accession>
<evidence type="ECO:0000313" key="7">
    <source>
        <dbReference type="EMBL" id="KAG5676492.1"/>
    </source>
</evidence>
<dbReference type="GO" id="GO:0004252">
    <property type="term" value="F:serine-type endopeptidase activity"/>
    <property type="evidence" value="ECO:0007669"/>
    <property type="project" value="InterPro"/>
</dbReference>
<dbReference type="PANTHER" id="PTHR24276:SF94">
    <property type="entry name" value="AT20289P-RELATED"/>
    <property type="match status" value="1"/>
</dbReference>
<dbReference type="FunFam" id="2.40.10.10:FF:000068">
    <property type="entry name" value="transmembrane protease serine 2"/>
    <property type="match status" value="1"/>
</dbReference>
<dbReference type="SUPFAM" id="SSF50494">
    <property type="entry name" value="Trypsin-like serine proteases"/>
    <property type="match status" value="1"/>
</dbReference>
<dbReference type="Pfam" id="PF00089">
    <property type="entry name" value="Trypsin"/>
    <property type="match status" value="1"/>
</dbReference>